<dbReference type="KEGG" id="mros:EHO51_01335"/>
<proteinExistence type="predicted"/>
<name>A0A3G8M2Y2_9HYPH</name>
<protein>
    <submittedName>
        <fullName evidence="1">Uncharacterized protein</fullName>
    </submittedName>
</protein>
<dbReference type="EMBL" id="CP034086">
    <property type="protein sequence ID" value="AZG75492.1"/>
    <property type="molecule type" value="Genomic_DNA"/>
</dbReference>
<evidence type="ECO:0000313" key="1">
    <source>
        <dbReference type="EMBL" id="AZG75492.1"/>
    </source>
</evidence>
<accession>A0A3G8M2Y2</accession>
<reference evidence="1 2" key="1">
    <citation type="submission" date="2018-11" db="EMBL/GenBank/DDBJ databases">
        <title>Genome squencing of methanotrophic bacteria isolated from alkaline groundwater in Korea.</title>
        <authorList>
            <person name="Nguyen L.N."/>
        </authorList>
    </citation>
    <scope>NUCLEOTIDE SEQUENCE [LARGE SCALE GENOMIC DNA]</scope>
    <source>
        <strain evidence="1 2">GW6</strain>
    </source>
</reference>
<dbReference type="AlphaFoldDB" id="A0A3G8M2Y2"/>
<dbReference type="Proteomes" id="UP000273982">
    <property type="component" value="Chromosome"/>
</dbReference>
<dbReference type="RefSeq" id="WP_124737376.1">
    <property type="nucleotide sequence ID" value="NZ_CP034086.1"/>
</dbReference>
<gene>
    <name evidence="1" type="ORF">EHO51_01335</name>
</gene>
<organism evidence="1 2">
    <name type="scientific">Methylocystis rosea</name>
    <dbReference type="NCBI Taxonomy" id="173366"/>
    <lineage>
        <taxon>Bacteria</taxon>
        <taxon>Pseudomonadati</taxon>
        <taxon>Pseudomonadota</taxon>
        <taxon>Alphaproteobacteria</taxon>
        <taxon>Hyphomicrobiales</taxon>
        <taxon>Methylocystaceae</taxon>
        <taxon>Methylocystis</taxon>
    </lineage>
</organism>
<sequence length="135" mass="15644">MSSLVTFDAIDKEWVPLSRGQFETVMGGAYELYLDHSKAPRIAEDLAPQVLDFLHDGWPSKYELPNGKALDFFEFSDHPREERLELLRAMEAYYADFQRDQLGPELNWMRGRRPNFIAAFEQVIALMREELAATS</sequence>
<evidence type="ECO:0000313" key="2">
    <source>
        <dbReference type="Proteomes" id="UP000273982"/>
    </source>
</evidence>